<comment type="caution">
    <text evidence="11">The sequence shown here is derived from an EMBL/GenBank/DDBJ whole genome shotgun (WGS) entry which is preliminary data.</text>
</comment>
<evidence type="ECO:0000256" key="8">
    <source>
        <dbReference type="PIRSR" id="PIRSR001021-2"/>
    </source>
</evidence>
<dbReference type="SUPFAM" id="SSF51445">
    <property type="entry name" value="(Trans)glycosidases"/>
    <property type="match status" value="1"/>
</dbReference>
<feature type="active site" description="Nucleophile" evidence="7">
    <location>
        <position position="231"/>
    </location>
</feature>
<accession>V9HQ66</accession>
<protein>
    <recommendedName>
        <fullName evidence="10">Glycosyl hydrolase family 13 catalytic domain-containing protein</fullName>
    </recommendedName>
</protein>
<dbReference type="SUPFAM" id="SSF51011">
    <property type="entry name" value="Glycosyl hydrolase domain"/>
    <property type="match status" value="1"/>
</dbReference>
<dbReference type="Gene3D" id="2.60.40.1180">
    <property type="entry name" value="Golgi alpha-mannosidase II"/>
    <property type="match status" value="1"/>
</dbReference>
<feature type="binding site" evidence="8">
    <location>
        <position position="102"/>
    </location>
    <ligand>
        <name>Ca(2+)</name>
        <dbReference type="ChEBI" id="CHEBI:29108"/>
        <label>1</label>
    </ligand>
</feature>
<keyword evidence="6" id="KW-0326">Glycosidase</keyword>
<dbReference type="InterPro" id="IPR013776">
    <property type="entry name" value="A-amylase_thermo"/>
</dbReference>
<evidence type="ECO:0000313" key="11">
    <source>
        <dbReference type="EMBL" id="EHL17067.1"/>
    </source>
</evidence>
<feature type="binding site" evidence="8">
    <location>
        <position position="200"/>
    </location>
    <ligand>
        <name>Ca(2+)</name>
        <dbReference type="ChEBI" id="CHEBI:29108"/>
        <label>1</label>
    </ligand>
</feature>
<evidence type="ECO:0000256" key="5">
    <source>
        <dbReference type="ARBA" id="ARBA00023277"/>
    </source>
</evidence>
<dbReference type="NCBIfam" id="NF006968">
    <property type="entry name" value="PRK09441.1-1"/>
    <property type="match status" value="1"/>
</dbReference>
<evidence type="ECO:0000256" key="2">
    <source>
        <dbReference type="ARBA" id="ARBA00008061"/>
    </source>
</evidence>
<organism evidence="11 12">
    <name type="scientific">Peptoanaerobacter stomatis</name>
    <dbReference type="NCBI Taxonomy" id="796937"/>
    <lineage>
        <taxon>Bacteria</taxon>
        <taxon>Bacillati</taxon>
        <taxon>Bacillota</taxon>
        <taxon>Clostridia</taxon>
        <taxon>Peptostreptococcales</taxon>
        <taxon>Filifactoraceae</taxon>
        <taxon>Peptoanaerobacter</taxon>
    </lineage>
</organism>
<gene>
    <name evidence="11" type="ORF">HMPREF9630_01750</name>
</gene>
<dbReference type="NCBIfam" id="NF006969">
    <property type="entry name" value="PRK09441.1-2"/>
    <property type="match status" value="1"/>
</dbReference>
<dbReference type="InterPro" id="IPR015237">
    <property type="entry name" value="Alpha-amylase_C_pro"/>
</dbReference>
<evidence type="ECO:0000256" key="6">
    <source>
        <dbReference type="ARBA" id="ARBA00023295"/>
    </source>
</evidence>
<dbReference type="GO" id="GO:0004556">
    <property type="term" value="F:alpha-amylase activity"/>
    <property type="evidence" value="ECO:0007669"/>
    <property type="project" value="InterPro"/>
</dbReference>
<dbReference type="Pfam" id="PF00128">
    <property type="entry name" value="Alpha-amylase"/>
    <property type="match status" value="1"/>
</dbReference>
<dbReference type="PIRSF" id="PIRSF001021">
    <property type="entry name" value="Alph-amls_thrmst"/>
    <property type="match status" value="1"/>
</dbReference>
<feature type="binding site" evidence="8">
    <location>
        <position position="202"/>
    </location>
    <ligand>
        <name>Ca(2+)</name>
        <dbReference type="ChEBI" id="CHEBI:29108"/>
        <label>2</label>
    </ligand>
</feature>
<dbReference type="InterPro" id="IPR006046">
    <property type="entry name" value="Alpha_amylase"/>
</dbReference>
<dbReference type="RefSeq" id="WP_009528023.1">
    <property type="nucleotide sequence ID" value="NZ_JH815225.1"/>
</dbReference>
<feature type="domain" description="Glycosyl hydrolase family 13 catalytic" evidence="10">
    <location>
        <begin position="3"/>
        <end position="389"/>
    </location>
</feature>
<sequence length="488" mass="56483">MNGLLLQGFEWYVIDDGKYYENLKSNLEKLKKLGFTAIWLPPVCKATGTNDVGYGIYDLYDLGEFNQKGSIRTKYGTKEELLNLINKAHELGISIYLDVILNHKAGADEVEIFKAIEVSAENREDEIGEERDIGGWTKFTFPNRNKKYSDFEWNFNHFSGVDYDNIQKKKAIFKISGFNKGWSSSVSNEHGNFDYLMYSDIDHNNADVRAELFKWAKWFINELNADGFRLDAVKHIDADFMDEFIKYIQGEIKKDFYLVGEYWVADKGSLQGYMAETSGNIDLFDVSLHYSFYRASLEKENYDLRKIFDESIVQSNPIMAVTFVDNHDSQKGQSLESWIEDWFRQIAYSLILFRKDGYPCIFYGDLFQIGDGSLYCGMGDKLEKLLELRLNFAYGNQDDYFELPNAIGFVRHGDENHPNKLAVVISNSHENVIRMFVGEHLKNFEFYDYLGNNEGIVKIDEKGFGEFRVSEKSVSAWVQKTDLNLLIL</sequence>
<dbReference type="Gene3D" id="2.40.30.140">
    <property type="match status" value="1"/>
</dbReference>
<dbReference type="Pfam" id="PF09154">
    <property type="entry name" value="Alpha-amy_C_pro"/>
    <property type="match status" value="1"/>
</dbReference>
<comment type="similarity">
    <text evidence="2 9">Belongs to the glycosyl hydrolase 13 family.</text>
</comment>
<comment type="cofactor">
    <cofactor evidence="1">
        <name>Ca(2+)</name>
        <dbReference type="ChEBI" id="CHEBI:29108"/>
    </cofactor>
</comment>
<dbReference type="CDD" id="cd11318">
    <property type="entry name" value="AmyAc_bac_fung_AmyA"/>
    <property type="match status" value="1"/>
</dbReference>
<dbReference type="GO" id="GO:0005975">
    <property type="term" value="P:carbohydrate metabolic process"/>
    <property type="evidence" value="ECO:0007669"/>
    <property type="project" value="InterPro"/>
</dbReference>
<dbReference type="SMART" id="SM00642">
    <property type="entry name" value="Aamy"/>
    <property type="match status" value="1"/>
</dbReference>
<name>V9HQ66_9FIRM</name>
<dbReference type="PANTHER" id="PTHR43447">
    <property type="entry name" value="ALPHA-AMYLASE"/>
    <property type="match status" value="1"/>
</dbReference>
<evidence type="ECO:0000256" key="3">
    <source>
        <dbReference type="ARBA" id="ARBA00022723"/>
    </source>
</evidence>
<dbReference type="PRINTS" id="PR00110">
    <property type="entry name" value="ALPHAAMYLASE"/>
</dbReference>
<dbReference type="InterPro" id="IPR006047">
    <property type="entry name" value="GH13_cat_dom"/>
</dbReference>
<dbReference type="Proteomes" id="UP000017818">
    <property type="component" value="Unassembled WGS sequence"/>
</dbReference>
<dbReference type="InterPro" id="IPR013780">
    <property type="entry name" value="Glyco_hydro_b"/>
</dbReference>
<dbReference type="OrthoDB" id="9805159at2"/>
<reference evidence="11 12" key="1">
    <citation type="submission" date="2012-05" db="EMBL/GenBank/DDBJ databases">
        <title>The Genome Sequence of Eubacteriaceae bacterium CM2.</title>
        <authorList>
            <consortium name="The Broad Institute Genome Sequencing Platform"/>
            <person name="Earl A."/>
            <person name="Ward D."/>
            <person name="Feldgarden M."/>
            <person name="Gevers D."/>
            <person name="Sizova M."/>
            <person name="Hazen A."/>
            <person name="Epstein S."/>
            <person name="Walker B."/>
            <person name="Young S.K."/>
            <person name="Zeng Q."/>
            <person name="Gargeya S."/>
            <person name="Fitzgerald M."/>
            <person name="Haas B."/>
            <person name="Abouelleil A."/>
            <person name="Alvarado L."/>
            <person name="Arachchi H.M."/>
            <person name="Berlin A."/>
            <person name="Chapman S.B."/>
            <person name="Goldberg J."/>
            <person name="Griggs A."/>
            <person name="Gujja S."/>
            <person name="Hansen M."/>
            <person name="Howarth C."/>
            <person name="Imamovic A."/>
            <person name="Larimer J."/>
            <person name="McCowen C."/>
            <person name="Montmayeur A."/>
            <person name="Murphy C."/>
            <person name="Neiman D."/>
            <person name="Pearson M."/>
            <person name="Priest M."/>
            <person name="Roberts A."/>
            <person name="Saif S."/>
            <person name="Shea T."/>
            <person name="Sisk P."/>
            <person name="Sykes S."/>
            <person name="Wortman J."/>
            <person name="Nusbaum C."/>
            <person name="Birren B."/>
        </authorList>
    </citation>
    <scope>NUCLEOTIDE SEQUENCE [LARGE SCALE GENOMIC DNA]</scope>
    <source>
        <strain evidence="11 12">CM2</strain>
    </source>
</reference>
<feature type="active site" description="Proton donor" evidence="7">
    <location>
        <position position="261"/>
    </location>
</feature>
<dbReference type="InterPro" id="IPR017853">
    <property type="entry name" value="GH"/>
</dbReference>
<evidence type="ECO:0000259" key="10">
    <source>
        <dbReference type="SMART" id="SM00642"/>
    </source>
</evidence>
<keyword evidence="5" id="KW-0119">Carbohydrate metabolism</keyword>
<dbReference type="Gene3D" id="3.20.20.80">
    <property type="entry name" value="Glycosidases"/>
    <property type="match status" value="1"/>
</dbReference>
<dbReference type="EMBL" id="AFZF02000013">
    <property type="protein sequence ID" value="EHL17067.1"/>
    <property type="molecule type" value="Genomic_DNA"/>
</dbReference>
<dbReference type="AlphaFoldDB" id="V9HQ66"/>
<feature type="binding site" evidence="8">
    <location>
        <position position="194"/>
    </location>
    <ligand>
        <name>Ca(2+)</name>
        <dbReference type="ChEBI" id="CHEBI:29108"/>
        <label>1</label>
    </ligand>
</feature>
<keyword evidence="8" id="KW-0106">Calcium</keyword>
<proteinExistence type="inferred from homology"/>
<keyword evidence="3 8" id="KW-0479">Metal-binding</keyword>
<feature type="binding site" evidence="8">
    <location>
        <position position="235"/>
    </location>
    <ligand>
        <name>Ca(2+)</name>
        <dbReference type="ChEBI" id="CHEBI:29108"/>
        <label>1</label>
    </ligand>
</feature>
<dbReference type="HOGENOM" id="CLU_024572_2_0_9"/>
<evidence type="ECO:0000313" key="12">
    <source>
        <dbReference type="Proteomes" id="UP000017818"/>
    </source>
</evidence>
<keyword evidence="4" id="KW-0378">Hydrolase</keyword>
<dbReference type="PATRIC" id="fig|796939.3.peg.1271"/>
<evidence type="ECO:0000256" key="7">
    <source>
        <dbReference type="PIRSR" id="PIRSR001021-1"/>
    </source>
</evidence>
<dbReference type="GO" id="GO:0005509">
    <property type="term" value="F:calcium ion binding"/>
    <property type="evidence" value="ECO:0007669"/>
    <property type="project" value="InterPro"/>
</dbReference>
<evidence type="ECO:0000256" key="9">
    <source>
        <dbReference type="RuleBase" id="RU003615"/>
    </source>
</evidence>
<evidence type="ECO:0000256" key="4">
    <source>
        <dbReference type="ARBA" id="ARBA00022801"/>
    </source>
</evidence>
<evidence type="ECO:0000256" key="1">
    <source>
        <dbReference type="ARBA" id="ARBA00001913"/>
    </source>
</evidence>